<dbReference type="EMBL" id="OZ023705">
    <property type="protein sequence ID" value="CAK9875406.1"/>
    <property type="molecule type" value="Genomic_DNA"/>
</dbReference>
<accession>A0ABP1BIK0</accession>
<name>A0ABP1BIK0_9BRYO</name>
<sequence length="266" mass="29201">MSSSSVVSTSDSSSSNDGTSAHTQAHVSHSPHGPPRQLCQCTKCVGQISQKSYVYAQHIQRFGHHRGLTLGASSSRVGSRMTPPPYVLSQGVLAAIGNALSHAFAVGIGASHEAILGLLDSLPYDEEVVVWGRRWIVKTSTLGERHGYGVYACEDIIIEDSTSCRREGPTLFPYGGPIYKRRHWNMILRQHPEWKTFALEMDTFAGSTRRHSDVRVIDGDPICSGNIADFINSTVGTRPKRKANCEWVFVEGPPPAPYGKTYHEDH</sequence>
<feature type="region of interest" description="Disordered" evidence="1">
    <location>
        <begin position="1"/>
        <end position="33"/>
    </location>
</feature>
<reference evidence="2" key="1">
    <citation type="submission" date="2024-03" db="EMBL/GenBank/DDBJ databases">
        <authorList>
            <consortium name="ELIXIR-Norway"/>
            <consortium name="Elixir Norway"/>
        </authorList>
    </citation>
    <scope>NUCLEOTIDE SEQUENCE</scope>
</reference>
<protein>
    <submittedName>
        <fullName evidence="2">Uncharacterized protein</fullName>
    </submittedName>
</protein>
<organism evidence="2 3">
    <name type="scientific">Sphagnum jensenii</name>
    <dbReference type="NCBI Taxonomy" id="128206"/>
    <lineage>
        <taxon>Eukaryota</taxon>
        <taxon>Viridiplantae</taxon>
        <taxon>Streptophyta</taxon>
        <taxon>Embryophyta</taxon>
        <taxon>Bryophyta</taxon>
        <taxon>Sphagnophytina</taxon>
        <taxon>Sphagnopsida</taxon>
        <taxon>Sphagnales</taxon>
        <taxon>Sphagnaceae</taxon>
        <taxon>Sphagnum</taxon>
    </lineage>
</organism>
<keyword evidence="3" id="KW-1185">Reference proteome</keyword>
<gene>
    <name evidence="2" type="ORF">CSSPJE1EN2_LOCUS17655</name>
</gene>
<dbReference type="Proteomes" id="UP001497522">
    <property type="component" value="Chromosome 4"/>
</dbReference>
<proteinExistence type="predicted"/>
<evidence type="ECO:0000313" key="2">
    <source>
        <dbReference type="EMBL" id="CAK9875406.1"/>
    </source>
</evidence>
<feature type="compositionally biased region" description="Low complexity" evidence="1">
    <location>
        <begin position="1"/>
        <end position="20"/>
    </location>
</feature>
<evidence type="ECO:0000256" key="1">
    <source>
        <dbReference type="SAM" id="MobiDB-lite"/>
    </source>
</evidence>
<evidence type="ECO:0000313" key="3">
    <source>
        <dbReference type="Proteomes" id="UP001497522"/>
    </source>
</evidence>